<evidence type="ECO:0000256" key="6">
    <source>
        <dbReference type="ARBA" id="ARBA00022777"/>
    </source>
</evidence>
<name>A0A3B0KE34_DROGU</name>
<comment type="catalytic activity">
    <reaction evidence="11">
        <text>D-glucose + ATP = D-glucose 6-phosphate + ADP + H(+)</text>
        <dbReference type="Rhea" id="RHEA:17825"/>
        <dbReference type="ChEBI" id="CHEBI:4167"/>
        <dbReference type="ChEBI" id="CHEBI:15378"/>
        <dbReference type="ChEBI" id="CHEBI:30616"/>
        <dbReference type="ChEBI" id="CHEBI:61548"/>
        <dbReference type="ChEBI" id="CHEBI:456216"/>
        <dbReference type="EC" id="2.7.1.1"/>
    </reaction>
    <physiologicalReaction direction="left-to-right" evidence="11">
        <dbReference type="Rhea" id="RHEA:17826"/>
    </physiologicalReaction>
</comment>
<dbReference type="Pfam" id="PF03727">
    <property type="entry name" value="Hexokinase_2"/>
    <property type="match status" value="1"/>
</dbReference>
<dbReference type="GO" id="GO:0019158">
    <property type="term" value="F:mannokinase activity"/>
    <property type="evidence" value="ECO:0007669"/>
    <property type="project" value="RHEA"/>
</dbReference>
<dbReference type="CDD" id="cd24019">
    <property type="entry name" value="ASKHA_NBD_HK_meta"/>
    <property type="match status" value="1"/>
</dbReference>
<dbReference type="GO" id="GO:0006006">
    <property type="term" value="P:glucose metabolic process"/>
    <property type="evidence" value="ECO:0007669"/>
    <property type="project" value="TreeGrafter"/>
</dbReference>
<dbReference type="InterPro" id="IPR019807">
    <property type="entry name" value="Hexokinase_BS"/>
</dbReference>
<evidence type="ECO:0000256" key="8">
    <source>
        <dbReference type="ARBA" id="ARBA00023152"/>
    </source>
</evidence>
<dbReference type="Gene3D" id="3.40.367.20">
    <property type="match status" value="1"/>
</dbReference>
<dbReference type="UniPathway" id="UPA00242"/>
<dbReference type="InterPro" id="IPR022672">
    <property type="entry name" value="Hexokinase_N"/>
</dbReference>
<organism evidence="17 18">
    <name type="scientific">Drosophila guanche</name>
    <name type="common">Fruit fly</name>
    <dbReference type="NCBI Taxonomy" id="7266"/>
    <lineage>
        <taxon>Eukaryota</taxon>
        <taxon>Metazoa</taxon>
        <taxon>Ecdysozoa</taxon>
        <taxon>Arthropoda</taxon>
        <taxon>Hexapoda</taxon>
        <taxon>Insecta</taxon>
        <taxon>Pterygota</taxon>
        <taxon>Neoptera</taxon>
        <taxon>Endopterygota</taxon>
        <taxon>Diptera</taxon>
        <taxon>Brachycera</taxon>
        <taxon>Muscomorpha</taxon>
        <taxon>Ephydroidea</taxon>
        <taxon>Drosophilidae</taxon>
        <taxon>Drosophila</taxon>
        <taxon>Sophophora</taxon>
    </lineage>
</organism>
<evidence type="ECO:0000256" key="7">
    <source>
        <dbReference type="ARBA" id="ARBA00022840"/>
    </source>
</evidence>
<dbReference type="Proteomes" id="UP000268350">
    <property type="component" value="Unassembled WGS sequence"/>
</dbReference>
<comment type="pathway">
    <text evidence="2">Carbohydrate metabolism; hexose metabolism.</text>
</comment>
<evidence type="ECO:0000256" key="4">
    <source>
        <dbReference type="ARBA" id="ARBA00022679"/>
    </source>
</evidence>
<comment type="catalytic activity">
    <reaction evidence="10">
        <text>D-fructose + ATP = D-fructose 6-phosphate + ADP + H(+)</text>
        <dbReference type="Rhea" id="RHEA:16125"/>
        <dbReference type="ChEBI" id="CHEBI:15378"/>
        <dbReference type="ChEBI" id="CHEBI:30616"/>
        <dbReference type="ChEBI" id="CHEBI:37721"/>
        <dbReference type="ChEBI" id="CHEBI:61527"/>
        <dbReference type="ChEBI" id="CHEBI:456216"/>
        <dbReference type="EC" id="2.7.1.1"/>
    </reaction>
    <physiologicalReaction direction="left-to-right" evidence="10">
        <dbReference type="Rhea" id="RHEA:16126"/>
    </physiologicalReaction>
</comment>
<dbReference type="FunFam" id="3.30.420.40:FF:000095">
    <property type="entry name" value="Phosphotransferase"/>
    <property type="match status" value="1"/>
</dbReference>
<dbReference type="PANTHER" id="PTHR19443:SF16">
    <property type="entry name" value="HEXOKINASE TYPE 1-RELATED"/>
    <property type="match status" value="1"/>
</dbReference>
<evidence type="ECO:0000313" key="18">
    <source>
        <dbReference type="Proteomes" id="UP000268350"/>
    </source>
</evidence>
<evidence type="ECO:0000256" key="12">
    <source>
        <dbReference type="ARBA" id="ARBA00050361"/>
    </source>
</evidence>
<evidence type="ECO:0000256" key="3">
    <source>
        <dbReference type="ARBA" id="ARBA00009225"/>
    </source>
</evidence>
<evidence type="ECO:0000256" key="2">
    <source>
        <dbReference type="ARBA" id="ARBA00005028"/>
    </source>
</evidence>
<keyword evidence="6 14" id="KW-0418">Kinase</keyword>
<dbReference type="AlphaFoldDB" id="A0A3B0KE34"/>
<feature type="domain" description="Hexokinase N-terminal" evidence="15">
    <location>
        <begin position="13"/>
        <end position="208"/>
    </location>
</feature>
<evidence type="ECO:0000259" key="16">
    <source>
        <dbReference type="Pfam" id="PF03727"/>
    </source>
</evidence>
<comment type="similarity">
    <text evidence="3 14">Belongs to the hexokinase family.</text>
</comment>
<dbReference type="GO" id="GO:0005829">
    <property type="term" value="C:cytosol"/>
    <property type="evidence" value="ECO:0007669"/>
    <property type="project" value="TreeGrafter"/>
</dbReference>
<dbReference type="GO" id="GO:0004340">
    <property type="term" value="F:glucokinase activity"/>
    <property type="evidence" value="ECO:0007669"/>
    <property type="project" value="TreeGrafter"/>
</dbReference>
<dbReference type="PANTHER" id="PTHR19443">
    <property type="entry name" value="HEXOKINASE"/>
    <property type="match status" value="1"/>
</dbReference>
<dbReference type="GO" id="GO:0005536">
    <property type="term" value="F:D-glucose binding"/>
    <property type="evidence" value="ECO:0007669"/>
    <property type="project" value="InterPro"/>
</dbReference>
<evidence type="ECO:0000256" key="5">
    <source>
        <dbReference type="ARBA" id="ARBA00022741"/>
    </source>
</evidence>
<dbReference type="GO" id="GO:0006096">
    <property type="term" value="P:glycolytic process"/>
    <property type="evidence" value="ECO:0007669"/>
    <property type="project" value="UniProtKB-UniPathway"/>
</dbReference>
<evidence type="ECO:0000256" key="14">
    <source>
        <dbReference type="RuleBase" id="RU362007"/>
    </source>
</evidence>
<comment type="function">
    <text evidence="13">Catalyzes the phosphorylation of various hexoses to hexose 6-phosphate.</text>
</comment>
<evidence type="ECO:0000256" key="11">
    <source>
        <dbReference type="ARBA" id="ARBA00048160"/>
    </source>
</evidence>
<comment type="pathway">
    <text evidence="1">Carbohydrate degradation; glycolysis; D-glyceraldehyde 3-phosphate and glycerone phosphate from D-glucose: step 1/4.</text>
</comment>
<sequence>MSTIVPTTIAPEVEAAVAGFMLTQEQMTEVVDRMTKEIKMGLAKDTHSRAVIKCFVSYVQDLPTGKERGKYLALDLGGSNFRVLLVDLKSNTDIGILSKSYVIASSMLSGPGKDLFDFIANCLAEFCKEQNLQGEPLPLGFTFSFPLQQQGLTKGMLVTWTKGFSCEGVVGKNVVALLQEAIERRGDLKINIVAILNDTVGTLMSCAFTARNCRIGLIVGTGSNACYVEKTVNAECFEGYQTSTKPHMIINAEWGAFGDNGVLDFVRTPYDRMVDKVTPNPGKQTFEKCISGMYMGELVRLVLVDLMAKGKIFVGENSERVQTQWNFQTSYLSDIESDSPGDFRGCNKVINQLGLVGNNVRDKVHLRYICEAVSSRSAKLCSCGLVTLINKMNINEVAVGIDGSVYRYHPRYHDLLMFHMTKLLRPGIKFELLESDDGSGKGAALIAATAVQNTTK</sequence>
<dbReference type="UniPathway" id="UPA00109">
    <property type="reaction ID" value="UER00180"/>
</dbReference>
<comment type="catalytic activity">
    <reaction evidence="9">
        <text>a D-hexose + ATP = a D-hexose 6-phosphate + ADP + H(+)</text>
        <dbReference type="Rhea" id="RHEA:22740"/>
        <dbReference type="ChEBI" id="CHEBI:4194"/>
        <dbReference type="ChEBI" id="CHEBI:15378"/>
        <dbReference type="ChEBI" id="CHEBI:30616"/>
        <dbReference type="ChEBI" id="CHEBI:229467"/>
        <dbReference type="ChEBI" id="CHEBI:456216"/>
        <dbReference type="EC" id="2.7.1.1"/>
    </reaction>
    <physiologicalReaction direction="left-to-right" evidence="9">
        <dbReference type="Rhea" id="RHEA:22741"/>
    </physiologicalReaction>
</comment>
<dbReference type="PROSITE" id="PS00378">
    <property type="entry name" value="HEXOKINASE_1"/>
    <property type="match status" value="1"/>
</dbReference>
<dbReference type="OMA" id="YHPNCRI"/>
<dbReference type="GO" id="GO:0001678">
    <property type="term" value="P:intracellular glucose homeostasis"/>
    <property type="evidence" value="ECO:0007669"/>
    <property type="project" value="InterPro"/>
</dbReference>
<protein>
    <recommendedName>
        <fullName evidence="14">Phosphotransferase</fullName>
        <ecNumber evidence="14">2.7.1.-</ecNumber>
    </recommendedName>
</protein>
<evidence type="ECO:0000256" key="10">
    <source>
        <dbReference type="ARBA" id="ARBA00047905"/>
    </source>
</evidence>
<evidence type="ECO:0000313" key="17">
    <source>
        <dbReference type="EMBL" id="SPP83291.1"/>
    </source>
</evidence>
<dbReference type="InterPro" id="IPR022673">
    <property type="entry name" value="Hexokinase_C"/>
</dbReference>
<gene>
    <name evidence="17" type="ORF">DGUA_6G018131</name>
</gene>
<dbReference type="InterPro" id="IPR043129">
    <property type="entry name" value="ATPase_NBD"/>
</dbReference>
<keyword evidence="8 14" id="KW-0324">Glycolysis</keyword>
<dbReference type="GO" id="GO:0005524">
    <property type="term" value="F:ATP binding"/>
    <property type="evidence" value="ECO:0007669"/>
    <property type="project" value="UniProtKB-UniRule"/>
</dbReference>
<dbReference type="EC" id="2.7.1.-" evidence="14"/>
<feature type="domain" description="Hexokinase C-terminal" evidence="16">
    <location>
        <begin position="214"/>
        <end position="448"/>
    </location>
</feature>
<evidence type="ECO:0000256" key="9">
    <source>
        <dbReference type="ARBA" id="ARBA00044613"/>
    </source>
</evidence>
<keyword evidence="18" id="KW-1185">Reference proteome</keyword>
<keyword evidence="4 14" id="KW-0808">Transferase</keyword>
<evidence type="ECO:0000256" key="13">
    <source>
        <dbReference type="ARBA" id="ARBA00059457"/>
    </source>
</evidence>
<evidence type="ECO:0000259" key="15">
    <source>
        <dbReference type="Pfam" id="PF00349"/>
    </source>
</evidence>
<dbReference type="SUPFAM" id="SSF53067">
    <property type="entry name" value="Actin-like ATPase domain"/>
    <property type="match status" value="2"/>
</dbReference>
<dbReference type="GO" id="GO:0008865">
    <property type="term" value="F:fructokinase activity"/>
    <property type="evidence" value="ECO:0007669"/>
    <property type="project" value="TreeGrafter"/>
</dbReference>
<dbReference type="GO" id="GO:0005739">
    <property type="term" value="C:mitochondrion"/>
    <property type="evidence" value="ECO:0007669"/>
    <property type="project" value="TreeGrafter"/>
</dbReference>
<dbReference type="PROSITE" id="PS51748">
    <property type="entry name" value="HEXOKINASE_2"/>
    <property type="match status" value="1"/>
</dbReference>
<dbReference type="PRINTS" id="PR00475">
    <property type="entry name" value="HEXOKINASE"/>
</dbReference>
<dbReference type="OrthoDB" id="419537at2759"/>
<accession>A0A3B0KE34</accession>
<dbReference type="FunFam" id="3.40.367.20:FF:000005">
    <property type="entry name" value="Phosphotransferase"/>
    <property type="match status" value="1"/>
</dbReference>
<keyword evidence="7 14" id="KW-0067">ATP-binding</keyword>
<dbReference type="EMBL" id="OUUW01000007">
    <property type="protein sequence ID" value="SPP83291.1"/>
    <property type="molecule type" value="Genomic_DNA"/>
</dbReference>
<proteinExistence type="inferred from homology"/>
<dbReference type="Gene3D" id="3.30.420.40">
    <property type="match status" value="1"/>
</dbReference>
<dbReference type="STRING" id="7266.A0A3B0KE34"/>
<keyword evidence="5 14" id="KW-0547">Nucleotide-binding</keyword>
<evidence type="ECO:0000256" key="1">
    <source>
        <dbReference type="ARBA" id="ARBA00004888"/>
    </source>
</evidence>
<comment type="catalytic activity">
    <reaction evidence="12">
        <text>D-mannose + ATP = D-mannose 6-phosphate + ADP + H(+)</text>
        <dbReference type="Rhea" id="RHEA:11028"/>
        <dbReference type="ChEBI" id="CHEBI:4208"/>
        <dbReference type="ChEBI" id="CHEBI:15378"/>
        <dbReference type="ChEBI" id="CHEBI:30616"/>
        <dbReference type="ChEBI" id="CHEBI:58735"/>
        <dbReference type="ChEBI" id="CHEBI:456216"/>
        <dbReference type="EC" id="2.7.1.1"/>
    </reaction>
    <physiologicalReaction direction="left-to-right" evidence="12">
        <dbReference type="Rhea" id="RHEA:11029"/>
    </physiologicalReaction>
</comment>
<reference evidence="18" key="1">
    <citation type="submission" date="2018-01" db="EMBL/GenBank/DDBJ databases">
        <authorList>
            <person name="Alioto T."/>
            <person name="Alioto T."/>
        </authorList>
    </citation>
    <scope>NUCLEOTIDE SEQUENCE [LARGE SCALE GENOMIC DNA]</scope>
</reference>
<dbReference type="Pfam" id="PF00349">
    <property type="entry name" value="Hexokinase_1"/>
    <property type="match status" value="1"/>
</dbReference>
<dbReference type="InterPro" id="IPR001312">
    <property type="entry name" value="Hexokinase"/>
</dbReference>